<dbReference type="Proteomes" id="UP000001433">
    <property type="component" value="Segment"/>
</dbReference>
<dbReference type="RefSeq" id="YP_009640113.1">
    <property type="nucleotide sequence ID" value="NC_009543.1"/>
</dbReference>
<evidence type="ECO:0000256" key="1">
    <source>
        <dbReference type="ARBA" id="ARBA00022722"/>
    </source>
</evidence>
<dbReference type="InterPro" id="IPR003615">
    <property type="entry name" value="HNH_nuc"/>
</dbReference>
<keyword evidence="1" id="KW-0540">Nuclease</keyword>
<evidence type="ECO:0000259" key="3">
    <source>
        <dbReference type="SMART" id="SM00507"/>
    </source>
</evidence>
<dbReference type="InterPro" id="IPR002711">
    <property type="entry name" value="HNH"/>
</dbReference>
<sequence length="119" mass="13650">MPKKHKLKQLKSIHELTDIPTRLNRIDPSAWGGGKDTRPAEVSYTSSRWRKLRAVFLREHPLCCYCEAEGKTTAATVVDHCIPHRGDADLFWDEANLQPLCQHCHSSSKQKEEREAGHY</sequence>
<dbReference type="PANTHER" id="PTHR41286:SF1">
    <property type="entry name" value="HNH NUCLEASE YAJD-RELATED"/>
    <property type="match status" value="1"/>
</dbReference>
<feature type="domain" description="HNH nuclease" evidence="3">
    <location>
        <begin position="51"/>
        <end position="106"/>
    </location>
</feature>
<dbReference type="CDD" id="cd00085">
    <property type="entry name" value="HNHc"/>
    <property type="match status" value="1"/>
</dbReference>
<evidence type="ECO:0000256" key="2">
    <source>
        <dbReference type="ARBA" id="ARBA00022801"/>
    </source>
</evidence>
<keyword evidence="5" id="KW-1185">Reference proteome</keyword>
<evidence type="ECO:0000313" key="5">
    <source>
        <dbReference type="Proteomes" id="UP000001433"/>
    </source>
</evidence>
<dbReference type="GO" id="GO:0016787">
    <property type="term" value="F:hydrolase activity"/>
    <property type="evidence" value="ECO:0007669"/>
    <property type="project" value="UniProtKB-KW"/>
</dbReference>
<dbReference type="GeneID" id="5602334"/>
<proteinExistence type="predicted"/>
<dbReference type="GO" id="GO:0003676">
    <property type="term" value="F:nucleic acid binding"/>
    <property type="evidence" value="ECO:0007669"/>
    <property type="project" value="InterPro"/>
</dbReference>
<dbReference type="GO" id="GO:0008270">
    <property type="term" value="F:zinc ion binding"/>
    <property type="evidence" value="ECO:0007669"/>
    <property type="project" value="InterPro"/>
</dbReference>
<evidence type="ECO:0000313" key="4">
    <source>
        <dbReference type="EMBL" id="ABV26564.1"/>
    </source>
</evidence>
<keyword evidence="2" id="KW-0378">Hydrolase</keyword>
<organism evidence="4 5">
    <name type="scientific">Xanthomonas phage Xop411</name>
    <dbReference type="NCBI Taxonomy" id="2913975"/>
    <lineage>
        <taxon>Viruses</taxon>
        <taxon>Duplodnaviria</taxon>
        <taxon>Heunggongvirae</taxon>
        <taxon>Uroviricota</taxon>
        <taxon>Caudoviricetes</taxon>
        <taxon>Xipdecavirus</taxon>
        <taxon>Xipdecavirus Xop411</taxon>
    </lineage>
</organism>
<dbReference type="OrthoDB" id="18247at10239"/>
<name>A8B112_9CAUD</name>
<keyword evidence="4" id="KW-0255">Endonuclease</keyword>
<dbReference type="GO" id="GO:0004519">
    <property type="term" value="F:endonuclease activity"/>
    <property type="evidence" value="ECO:0007669"/>
    <property type="project" value="UniProtKB-KW"/>
</dbReference>
<protein>
    <submittedName>
        <fullName evidence="4">HNH endonuclease</fullName>
    </submittedName>
</protein>
<dbReference type="Pfam" id="PF01844">
    <property type="entry name" value="HNH"/>
    <property type="match status" value="1"/>
</dbReference>
<dbReference type="EMBL" id="DQ777876">
    <property type="protein sequence ID" value="ABV26564.1"/>
    <property type="molecule type" value="Genomic_DNA"/>
</dbReference>
<dbReference type="SMART" id="SM00507">
    <property type="entry name" value="HNHc"/>
    <property type="match status" value="1"/>
</dbReference>
<dbReference type="PANTHER" id="PTHR41286">
    <property type="entry name" value="HNH NUCLEASE YAJD-RELATED"/>
    <property type="match status" value="1"/>
</dbReference>
<accession>A8B112</accession>
<dbReference type="Gene3D" id="1.10.30.50">
    <property type="match status" value="1"/>
</dbReference>
<reference evidence="4 5" key="1">
    <citation type="journal article" date="2007" name="BMC Genomics">
        <title>Comparison of genomes of three Xanthomonas oryzae bacteriophages.</title>
        <authorList>
            <person name="Lee C.N."/>
            <person name="Hu R.M."/>
            <person name="Chow T.Y."/>
            <person name="Lin J.W."/>
            <person name="Chen H.Y."/>
            <person name="Tseng Y.H."/>
            <person name="Weng S.F."/>
        </authorList>
    </citation>
    <scope>NUCLEOTIDE SEQUENCE</scope>
</reference>